<accession>A0A3N6QAQ8</accession>
<evidence type="ECO:0000313" key="4">
    <source>
        <dbReference type="EMBL" id="RQH29641.1"/>
    </source>
</evidence>
<evidence type="ECO:0000313" key="5">
    <source>
        <dbReference type="Proteomes" id="UP000269154"/>
    </source>
</evidence>
<dbReference type="AlphaFoldDB" id="A0A3N6QAQ8"/>
<dbReference type="InterPro" id="IPR028098">
    <property type="entry name" value="Glyco_trans_4-like_N"/>
</dbReference>
<evidence type="ECO:0000256" key="1">
    <source>
        <dbReference type="ARBA" id="ARBA00022679"/>
    </source>
</evidence>
<dbReference type="InterPro" id="IPR001296">
    <property type="entry name" value="Glyco_trans_1"/>
</dbReference>
<dbReference type="Proteomes" id="UP000269154">
    <property type="component" value="Unassembled WGS sequence"/>
</dbReference>
<dbReference type="GO" id="GO:0016757">
    <property type="term" value="F:glycosyltransferase activity"/>
    <property type="evidence" value="ECO:0007669"/>
    <property type="project" value="InterPro"/>
</dbReference>
<protein>
    <submittedName>
        <fullName evidence="4">Glycosyltransferase</fullName>
    </submittedName>
</protein>
<sequence length="393" mass="43505">MRILQIVPSISLVYGGPSQMVLGLSTALAAQNIDVTILTTDSNGDIGQPPLDVPLDKPVRQNGYQIRYFRCSPFRRYKFSLKLLQWLNQHASEFDLAHIHALFSPVTTMAATMARANNLPYILRPLGTLDPADLRKKKLLKKVYVSLLEKRNIAHAAALHFTSLEEAKVSERFGVSTRDLVIPLGVNPPGNIQDEKLVNYLQSQAIEIKHPVILFMSRIEPKKGLDLLLPALEKLLAEGIDFQFILAGANPQDPNYEAKIRSQIEGSPLAKCTKITGFVTGEIKASLLQVADVFVLPSYYENFGIAVAEAMVAGTPVVISDQVHICQDVADAEAGWVGSCKIEDMAILIKSALQNEAERKQRGLNAKELARKNYSWEAIAIQTIQAYQKIITY</sequence>
<feature type="domain" description="Glycosyl transferase family 1" evidence="2">
    <location>
        <begin position="203"/>
        <end position="368"/>
    </location>
</feature>
<organism evidence="4 5">
    <name type="scientific">Okeania hirsuta</name>
    <dbReference type="NCBI Taxonomy" id="1458930"/>
    <lineage>
        <taxon>Bacteria</taxon>
        <taxon>Bacillati</taxon>
        <taxon>Cyanobacteriota</taxon>
        <taxon>Cyanophyceae</taxon>
        <taxon>Oscillatoriophycideae</taxon>
        <taxon>Oscillatoriales</taxon>
        <taxon>Microcoleaceae</taxon>
        <taxon>Okeania</taxon>
    </lineage>
</organism>
<dbReference type="PANTHER" id="PTHR46401">
    <property type="entry name" value="GLYCOSYLTRANSFERASE WBBK-RELATED"/>
    <property type="match status" value="1"/>
</dbReference>
<dbReference type="CDD" id="cd03821">
    <property type="entry name" value="GT4_Bme6-like"/>
    <property type="match status" value="1"/>
</dbReference>
<comment type="caution">
    <text evidence="4">The sequence shown here is derived from an EMBL/GenBank/DDBJ whole genome shotgun (WGS) entry which is preliminary data.</text>
</comment>
<feature type="domain" description="Glycosyltransferase subfamily 4-like N-terminal" evidence="3">
    <location>
        <begin position="15"/>
        <end position="185"/>
    </location>
</feature>
<dbReference type="OrthoDB" id="433681at2"/>
<dbReference type="GO" id="GO:0009103">
    <property type="term" value="P:lipopolysaccharide biosynthetic process"/>
    <property type="evidence" value="ECO:0007669"/>
    <property type="project" value="TreeGrafter"/>
</dbReference>
<dbReference type="NCBIfam" id="NF038295">
    <property type="entry name" value="EPS_HpsP"/>
    <property type="match status" value="1"/>
</dbReference>
<name>A0A3N6QAQ8_9CYAN</name>
<dbReference type="RefSeq" id="WP_124155327.1">
    <property type="nucleotide sequence ID" value="NZ_CAWOLW010000100.1"/>
</dbReference>
<keyword evidence="5" id="KW-1185">Reference proteome</keyword>
<reference evidence="4 5" key="1">
    <citation type="journal article" date="2018" name="ACS Chem. Biol.">
        <title>Ketoreductase domain dysfunction expands chemodiversity: malyngamide biosynthesis in the cyanobacterium Okeania hirsuta.</title>
        <authorList>
            <person name="Moss N.A."/>
            <person name="Leao T."/>
            <person name="Rankin M."/>
            <person name="McCullough T.M."/>
            <person name="Qu P."/>
            <person name="Korobeynikov A."/>
            <person name="Smith J.L."/>
            <person name="Gerwick L."/>
            <person name="Gerwick W.H."/>
        </authorList>
    </citation>
    <scope>NUCLEOTIDE SEQUENCE [LARGE SCALE GENOMIC DNA]</scope>
    <source>
        <strain evidence="4 5">PAB10Feb10-1</strain>
    </source>
</reference>
<dbReference type="SUPFAM" id="SSF53756">
    <property type="entry name" value="UDP-Glycosyltransferase/glycogen phosphorylase"/>
    <property type="match status" value="1"/>
</dbReference>
<gene>
    <name evidence="4" type="ORF">D5R40_24570</name>
</gene>
<dbReference type="PANTHER" id="PTHR46401:SF2">
    <property type="entry name" value="GLYCOSYLTRANSFERASE WBBK-RELATED"/>
    <property type="match status" value="1"/>
</dbReference>
<dbReference type="Pfam" id="PF00534">
    <property type="entry name" value="Glycos_transf_1"/>
    <property type="match status" value="1"/>
</dbReference>
<dbReference type="Pfam" id="PF13579">
    <property type="entry name" value="Glyco_trans_4_4"/>
    <property type="match status" value="1"/>
</dbReference>
<keyword evidence="1 4" id="KW-0808">Transferase</keyword>
<dbReference type="EMBL" id="RCBY01000189">
    <property type="protein sequence ID" value="RQH29641.1"/>
    <property type="molecule type" value="Genomic_DNA"/>
</dbReference>
<evidence type="ECO:0000259" key="2">
    <source>
        <dbReference type="Pfam" id="PF00534"/>
    </source>
</evidence>
<dbReference type="Gene3D" id="3.40.50.2000">
    <property type="entry name" value="Glycogen Phosphorylase B"/>
    <property type="match status" value="2"/>
</dbReference>
<evidence type="ECO:0000259" key="3">
    <source>
        <dbReference type="Pfam" id="PF13579"/>
    </source>
</evidence>
<proteinExistence type="predicted"/>